<dbReference type="SMART" id="SM00636">
    <property type="entry name" value="Glyco_18"/>
    <property type="match status" value="1"/>
</dbReference>
<keyword evidence="7" id="KW-1185">Reference proteome</keyword>
<keyword evidence="2 3" id="KW-0326">Glycosidase</keyword>
<dbReference type="InterPro" id="IPR001579">
    <property type="entry name" value="Glyco_hydro_18_chit_AS"/>
</dbReference>
<dbReference type="PANTHER" id="PTHR11177:SF360">
    <property type="entry name" value="CHITINASE 4-RELATED"/>
    <property type="match status" value="1"/>
</dbReference>
<accession>A0ABQ8S3J3</accession>
<sequence length="428" mass="47894">MTADGDCHHLCKLMAPVRHRWSINDVIGGVRNTMMPSDCSPTCKGFSGDFKDHRRLQEKGDDRAVFCYYGSWASYRWGVGTFNVDNIDTRLCSHIVYAFTGLRDGVIVSLDQYNDLEENWGKGLMKKFTTLARNNGIKSLLAIGGWNEGSTKYSEMAATQEGREKFADSVVSFVEKQGFNGLDLDWEYPARRGGVPEDKDHFTLLLKVLSEKLHARGHLITIAVSADPKTIANGYDIPNVGKYADYITVMTFDYHTPSSDTVTGLNSPLDSLPQDTGYNKELNVKNSINTWLKGGAPPNKLLLGTPLYGRTYRLWYEDQHDLGSPILGPGDAGLYTQEAGFLAYYEICSNPDWNIVWNATSSVLYAYKTYQWLSYDDPNTITVKTKWALEKNLGGVMVWSLESDDFHGNCGKGTYPLLTTVNKALQRV</sequence>
<organism evidence="6 7">
    <name type="scientific">Periplaneta americana</name>
    <name type="common">American cockroach</name>
    <name type="synonym">Blatta americana</name>
    <dbReference type="NCBI Taxonomy" id="6978"/>
    <lineage>
        <taxon>Eukaryota</taxon>
        <taxon>Metazoa</taxon>
        <taxon>Ecdysozoa</taxon>
        <taxon>Arthropoda</taxon>
        <taxon>Hexapoda</taxon>
        <taxon>Insecta</taxon>
        <taxon>Pterygota</taxon>
        <taxon>Neoptera</taxon>
        <taxon>Polyneoptera</taxon>
        <taxon>Dictyoptera</taxon>
        <taxon>Blattodea</taxon>
        <taxon>Blattoidea</taxon>
        <taxon>Blattidae</taxon>
        <taxon>Blattinae</taxon>
        <taxon>Periplaneta</taxon>
    </lineage>
</organism>
<evidence type="ECO:0000313" key="7">
    <source>
        <dbReference type="Proteomes" id="UP001148838"/>
    </source>
</evidence>
<evidence type="ECO:0000256" key="1">
    <source>
        <dbReference type="ARBA" id="ARBA00022801"/>
    </source>
</evidence>
<dbReference type="EMBL" id="JAJSOF020000037">
    <property type="protein sequence ID" value="KAJ4428451.1"/>
    <property type="molecule type" value="Genomic_DNA"/>
</dbReference>
<protein>
    <recommendedName>
        <fullName evidence="5">GH18 domain-containing protein</fullName>
    </recommendedName>
</protein>
<dbReference type="SUPFAM" id="SSF51445">
    <property type="entry name" value="(Trans)glycosidases"/>
    <property type="match status" value="1"/>
</dbReference>
<dbReference type="InterPro" id="IPR011583">
    <property type="entry name" value="Chitinase_II/V-like_cat"/>
</dbReference>
<dbReference type="PROSITE" id="PS01095">
    <property type="entry name" value="GH18_1"/>
    <property type="match status" value="1"/>
</dbReference>
<dbReference type="PROSITE" id="PS51910">
    <property type="entry name" value="GH18_2"/>
    <property type="match status" value="1"/>
</dbReference>
<dbReference type="PANTHER" id="PTHR11177">
    <property type="entry name" value="CHITINASE"/>
    <property type="match status" value="1"/>
</dbReference>
<comment type="caution">
    <text evidence="6">The sequence shown here is derived from an EMBL/GenBank/DDBJ whole genome shotgun (WGS) entry which is preliminary data.</text>
</comment>
<dbReference type="Proteomes" id="UP001148838">
    <property type="component" value="Unassembled WGS sequence"/>
</dbReference>
<dbReference type="Gene3D" id="3.20.20.80">
    <property type="entry name" value="Glycosidases"/>
    <property type="match status" value="1"/>
</dbReference>
<evidence type="ECO:0000259" key="5">
    <source>
        <dbReference type="PROSITE" id="PS51910"/>
    </source>
</evidence>
<proteinExistence type="inferred from homology"/>
<evidence type="ECO:0000313" key="6">
    <source>
        <dbReference type="EMBL" id="KAJ4428451.1"/>
    </source>
</evidence>
<dbReference type="InterPro" id="IPR001223">
    <property type="entry name" value="Glyco_hydro18_cat"/>
</dbReference>
<dbReference type="SUPFAM" id="SSF54556">
    <property type="entry name" value="Chitinase insertion domain"/>
    <property type="match status" value="1"/>
</dbReference>
<dbReference type="Gene3D" id="3.10.50.10">
    <property type="match status" value="1"/>
</dbReference>
<evidence type="ECO:0000256" key="3">
    <source>
        <dbReference type="RuleBase" id="RU000489"/>
    </source>
</evidence>
<dbReference type="InterPro" id="IPR050314">
    <property type="entry name" value="Glycosyl_Hydrlase_18"/>
</dbReference>
<dbReference type="CDD" id="cd02872">
    <property type="entry name" value="GH18_chitolectin_chitotriosidase"/>
    <property type="match status" value="1"/>
</dbReference>
<comment type="similarity">
    <text evidence="4">Belongs to the glycosyl hydrolase 18 family.</text>
</comment>
<feature type="domain" description="GH18" evidence="5">
    <location>
        <begin position="63"/>
        <end position="428"/>
    </location>
</feature>
<name>A0ABQ8S3J3_PERAM</name>
<gene>
    <name evidence="6" type="ORF">ANN_24488</name>
</gene>
<dbReference type="InterPro" id="IPR017853">
    <property type="entry name" value="GH"/>
</dbReference>
<keyword evidence="1 3" id="KW-0378">Hydrolase</keyword>
<evidence type="ECO:0000256" key="4">
    <source>
        <dbReference type="RuleBase" id="RU004453"/>
    </source>
</evidence>
<reference evidence="6 7" key="1">
    <citation type="journal article" date="2022" name="Allergy">
        <title>Genome assembly and annotation of Periplaneta americana reveal a comprehensive cockroach allergen profile.</title>
        <authorList>
            <person name="Wang L."/>
            <person name="Xiong Q."/>
            <person name="Saelim N."/>
            <person name="Wang L."/>
            <person name="Nong W."/>
            <person name="Wan A.T."/>
            <person name="Shi M."/>
            <person name="Liu X."/>
            <person name="Cao Q."/>
            <person name="Hui J.H.L."/>
            <person name="Sookrung N."/>
            <person name="Leung T.F."/>
            <person name="Tungtrongchitr A."/>
            <person name="Tsui S.K.W."/>
        </authorList>
    </citation>
    <scope>NUCLEOTIDE SEQUENCE [LARGE SCALE GENOMIC DNA]</scope>
    <source>
        <strain evidence="6">PWHHKU_190912</strain>
    </source>
</reference>
<dbReference type="Pfam" id="PF00704">
    <property type="entry name" value="Glyco_hydro_18"/>
    <property type="match status" value="1"/>
</dbReference>
<evidence type="ECO:0000256" key="2">
    <source>
        <dbReference type="ARBA" id="ARBA00023295"/>
    </source>
</evidence>
<dbReference type="InterPro" id="IPR029070">
    <property type="entry name" value="Chitinase_insertion_sf"/>
</dbReference>